<keyword evidence="6" id="KW-0732">Signal</keyword>
<keyword evidence="4" id="KW-1053">Target membrane</keyword>
<dbReference type="InterPro" id="IPR050677">
    <property type="entry name" value="Actinoporin_PFT"/>
</dbReference>
<protein>
    <submittedName>
        <fullName evidence="7">Coluporin-27</fullName>
    </submittedName>
</protein>
<organism evidence="7">
    <name type="scientific">Colubraria reticulata</name>
    <dbReference type="NCBI Taxonomy" id="604273"/>
    <lineage>
        <taxon>Eukaryota</taxon>
        <taxon>Metazoa</taxon>
        <taxon>Spiralia</taxon>
        <taxon>Lophotrochozoa</taxon>
        <taxon>Mollusca</taxon>
        <taxon>Gastropoda</taxon>
        <taxon>Caenogastropoda</taxon>
        <taxon>Neogastropoda</taxon>
        <taxon>Buccinoidea</taxon>
        <taxon>Buccinidae</taxon>
        <taxon>Colubraria</taxon>
    </lineage>
</organism>
<feature type="signal peptide" evidence="6">
    <location>
        <begin position="1"/>
        <end position="28"/>
    </location>
</feature>
<evidence type="ECO:0000313" key="7">
    <source>
        <dbReference type="EMBL" id="AXS67899.1"/>
    </source>
</evidence>
<dbReference type="AlphaFoldDB" id="A0A499RTX0"/>
<evidence type="ECO:0000256" key="1">
    <source>
        <dbReference type="ARBA" id="ARBA00004175"/>
    </source>
</evidence>
<name>A0A499RTX0_9CAEN</name>
<dbReference type="InterPro" id="IPR015926">
    <property type="entry name" value="Cytolysin/lectin"/>
</dbReference>
<dbReference type="PANTHER" id="PTHR40388:SF1">
    <property type="entry name" value="BRYOPORIN"/>
    <property type="match status" value="1"/>
</dbReference>
<proteinExistence type="evidence at transcript level"/>
<keyword evidence="4" id="KW-0472">Membrane</keyword>
<comment type="subcellular location">
    <subcellularLocation>
        <location evidence="2">Nematocyst</location>
    </subcellularLocation>
    <subcellularLocation>
        <location evidence="1">Target cell membrane</location>
    </subcellularLocation>
</comment>
<dbReference type="Gene3D" id="2.60.270.20">
    <property type="entry name" value="Cytolysin/lectin"/>
    <property type="match status" value="1"/>
</dbReference>
<dbReference type="GO" id="GO:0042151">
    <property type="term" value="C:nematocyst"/>
    <property type="evidence" value="ECO:0007669"/>
    <property type="project" value="UniProtKB-SubCell"/>
</dbReference>
<dbReference type="SUPFAM" id="SSF63724">
    <property type="entry name" value="Cytolysin/lectin"/>
    <property type="match status" value="1"/>
</dbReference>
<evidence type="ECO:0000256" key="6">
    <source>
        <dbReference type="SAM" id="SignalP"/>
    </source>
</evidence>
<evidence type="ECO:0000256" key="2">
    <source>
        <dbReference type="ARBA" id="ARBA00004532"/>
    </source>
</evidence>
<evidence type="ECO:0000256" key="3">
    <source>
        <dbReference type="ARBA" id="ARBA00022537"/>
    </source>
</evidence>
<dbReference type="EMBL" id="MH194230">
    <property type="protein sequence ID" value="AXS67899.1"/>
    <property type="molecule type" value="mRNA"/>
</dbReference>
<reference evidence="7" key="1">
    <citation type="journal article" date="2018" name="Mol. Biol. Evol.">
        <title>Piercing Fishes: Porin Expansion and Adaptation to Hematophagy in the Vampire Snail Cumia reticulata.</title>
        <authorList>
            <person name="Gerdol M."/>
            <person name="Cervelli M."/>
            <person name="Oliverio M."/>
            <person name="Modica M.V."/>
        </authorList>
    </citation>
    <scope>NUCLEOTIDE SEQUENCE</scope>
</reference>
<feature type="chain" id="PRO_5020026873" evidence="6">
    <location>
        <begin position="29"/>
        <end position="245"/>
    </location>
</feature>
<sequence length="245" mass="27911">MTLQFPRLKAVLVIVLFVIGREPITVRGQTDDAMLAIAADEAVTDGKSLAGNKAMLTELELQFAVSVVIEVENWTDYPLLYPQIRVVGGFKTENHPTAIQPAKREAFALHKEMDDATGVYGIVSWSVQGENRIFVIMWSAPFNFNFHSNWLGVGLTKKGHTTRPPRDQWFRQMYDGFSDSNFTFFRREFDMATDPVVYGNGKEFRITGVMTTNHKVQIRVTFLPIKDNYHHLAPAIRARFNLRGR</sequence>
<evidence type="ECO:0000256" key="5">
    <source>
        <dbReference type="ARBA" id="ARBA00023331"/>
    </source>
</evidence>
<keyword evidence="5" id="KW-0166">Nematocyst</keyword>
<evidence type="ECO:0000256" key="4">
    <source>
        <dbReference type="ARBA" id="ARBA00023298"/>
    </source>
</evidence>
<dbReference type="GO" id="GO:0044218">
    <property type="term" value="C:other organism cell membrane"/>
    <property type="evidence" value="ECO:0007669"/>
    <property type="project" value="UniProtKB-KW"/>
</dbReference>
<dbReference type="PANTHER" id="PTHR40388">
    <property type="entry name" value="BRYOPORIN"/>
    <property type="match status" value="1"/>
</dbReference>
<keyword evidence="3" id="KW-1052">Target cell membrane</keyword>
<accession>A0A499RTX0</accession>